<name>A0ABX2A4Q1_9MICO</name>
<dbReference type="EMBL" id="JABEZU010000002">
    <property type="protein sequence ID" value="NOV97759.1"/>
    <property type="molecule type" value="Genomic_DNA"/>
</dbReference>
<proteinExistence type="predicted"/>
<gene>
    <name evidence="2" type="ORF">HDG69_002334</name>
</gene>
<dbReference type="InterPro" id="IPR029060">
    <property type="entry name" value="PIN-like_dom_sf"/>
</dbReference>
<dbReference type="Pfam" id="PF26343">
    <property type="entry name" value="VapC50_C"/>
    <property type="match status" value="1"/>
</dbReference>
<feature type="domain" description="VapC50 C-terminal" evidence="1">
    <location>
        <begin position="136"/>
        <end position="175"/>
    </location>
</feature>
<dbReference type="InterPro" id="IPR058652">
    <property type="entry name" value="VapC50_C"/>
</dbReference>
<protein>
    <recommendedName>
        <fullName evidence="1">VapC50 C-terminal domain-containing protein</fullName>
    </recommendedName>
</protein>
<keyword evidence="3" id="KW-1185">Reference proteome</keyword>
<organism evidence="2 3">
    <name type="scientific">Isoptericola halotolerans</name>
    <dbReference type="NCBI Taxonomy" id="300560"/>
    <lineage>
        <taxon>Bacteria</taxon>
        <taxon>Bacillati</taxon>
        <taxon>Actinomycetota</taxon>
        <taxon>Actinomycetes</taxon>
        <taxon>Micrococcales</taxon>
        <taxon>Promicromonosporaceae</taxon>
        <taxon>Isoptericola</taxon>
    </lineage>
</organism>
<sequence length="198" mass="21471">MFTALLDTSVLWPSLQRDVLLSMAAEGLYRPIWSTAVLQELTWAEEAKRVRRGATPKKAHAAAEWLVTQMTQAFDDSCVQGWEPLVGSYGLPDPDDEHLVAAAVVGGAGVIVSSNLKDLPEDRLPEGIGAVSAARFAADTVSVSPGFALRALENIAQRYQNPARTVRELVATLEARYDMTDAATLLVAALEREEDRHG</sequence>
<dbReference type="Proteomes" id="UP000757540">
    <property type="component" value="Unassembled WGS sequence"/>
</dbReference>
<reference evidence="2 3" key="1">
    <citation type="submission" date="2020-05" db="EMBL/GenBank/DDBJ databases">
        <title>Genomic Encyclopedia of Type Strains, Phase III (KMG-III): the genomes of soil and plant-associated and newly described type strains.</title>
        <authorList>
            <person name="Whitman W."/>
        </authorList>
    </citation>
    <scope>NUCLEOTIDE SEQUENCE [LARGE SCALE GENOMIC DNA]</scope>
    <source>
        <strain evidence="2 3">KCTC 19046</strain>
    </source>
</reference>
<evidence type="ECO:0000313" key="3">
    <source>
        <dbReference type="Proteomes" id="UP000757540"/>
    </source>
</evidence>
<evidence type="ECO:0000259" key="1">
    <source>
        <dbReference type="Pfam" id="PF26343"/>
    </source>
</evidence>
<evidence type="ECO:0000313" key="2">
    <source>
        <dbReference type="EMBL" id="NOV97759.1"/>
    </source>
</evidence>
<dbReference type="SUPFAM" id="SSF88723">
    <property type="entry name" value="PIN domain-like"/>
    <property type="match status" value="1"/>
</dbReference>
<comment type="caution">
    <text evidence="2">The sequence shown here is derived from an EMBL/GenBank/DDBJ whole genome shotgun (WGS) entry which is preliminary data.</text>
</comment>
<dbReference type="RefSeq" id="WP_171783935.1">
    <property type="nucleotide sequence ID" value="NZ_BAAAML010000009.1"/>
</dbReference>
<accession>A0ABX2A4Q1</accession>